<comment type="caution">
    <text evidence="2">The sequence shown here is derived from an EMBL/GenBank/DDBJ whole genome shotgun (WGS) entry which is preliminary data.</text>
</comment>
<dbReference type="AlphaFoldDB" id="A0A6G0Y1R9"/>
<dbReference type="Proteomes" id="UP000478052">
    <property type="component" value="Unassembled WGS sequence"/>
</dbReference>
<keyword evidence="3" id="KW-1185">Reference proteome</keyword>
<protein>
    <submittedName>
        <fullName evidence="2">52 kDa repressor of the inhibitor of the protein kinase-like</fullName>
    </submittedName>
</protein>
<evidence type="ECO:0000313" key="2">
    <source>
        <dbReference type="EMBL" id="KAF0747567.1"/>
    </source>
</evidence>
<name>A0A6G0Y1R9_APHCR</name>
<reference evidence="2 3" key="1">
    <citation type="submission" date="2019-08" db="EMBL/GenBank/DDBJ databases">
        <title>Whole genome of Aphis craccivora.</title>
        <authorList>
            <person name="Voronova N.V."/>
            <person name="Shulinski R.S."/>
            <person name="Bandarenka Y.V."/>
            <person name="Zhorov D.G."/>
            <person name="Warner D."/>
        </authorList>
    </citation>
    <scope>NUCLEOTIDE SEQUENCE [LARGE SCALE GENOMIC DNA]</scope>
    <source>
        <strain evidence="2">180601</strain>
        <tissue evidence="2">Whole Body</tissue>
    </source>
</reference>
<accession>A0A6G0Y1R9</accession>
<evidence type="ECO:0000256" key="1">
    <source>
        <dbReference type="SAM" id="MobiDB-lite"/>
    </source>
</evidence>
<evidence type="ECO:0000313" key="3">
    <source>
        <dbReference type="Proteomes" id="UP000478052"/>
    </source>
</evidence>
<gene>
    <name evidence="2" type="ORF">FWK35_00028782</name>
</gene>
<organism evidence="2 3">
    <name type="scientific">Aphis craccivora</name>
    <name type="common">Cowpea aphid</name>
    <dbReference type="NCBI Taxonomy" id="307492"/>
    <lineage>
        <taxon>Eukaryota</taxon>
        <taxon>Metazoa</taxon>
        <taxon>Ecdysozoa</taxon>
        <taxon>Arthropoda</taxon>
        <taxon>Hexapoda</taxon>
        <taxon>Insecta</taxon>
        <taxon>Pterygota</taxon>
        <taxon>Neoptera</taxon>
        <taxon>Paraneoptera</taxon>
        <taxon>Hemiptera</taxon>
        <taxon>Sternorrhyncha</taxon>
        <taxon>Aphidomorpha</taxon>
        <taxon>Aphidoidea</taxon>
        <taxon>Aphididae</taxon>
        <taxon>Aphidini</taxon>
        <taxon>Aphis</taxon>
        <taxon>Aphis</taxon>
    </lineage>
</organism>
<sequence>MSVINEYPWLSYSQKHGGGFCRICVLFGFDEGGRSRIKLGKLVTLPLSTYKKRAIGTNQNPDPTVINKTPRPIRSRKLQQSHSPNDYD</sequence>
<dbReference type="OrthoDB" id="6608798at2759"/>
<proteinExistence type="predicted"/>
<dbReference type="EMBL" id="VUJU01006797">
    <property type="protein sequence ID" value="KAF0747567.1"/>
    <property type="molecule type" value="Genomic_DNA"/>
</dbReference>
<feature type="region of interest" description="Disordered" evidence="1">
    <location>
        <begin position="53"/>
        <end position="88"/>
    </location>
</feature>